<evidence type="ECO:0000313" key="1">
    <source>
        <dbReference type="EMBL" id="RFU70110.1"/>
    </source>
</evidence>
<dbReference type="InterPro" id="IPR011009">
    <property type="entry name" value="Kinase-like_dom_sf"/>
</dbReference>
<dbReference type="OrthoDB" id="2986702at2"/>
<dbReference type="EMBL" id="QVTE01000017">
    <property type="protein sequence ID" value="RFU70110.1"/>
    <property type="molecule type" value="Genomic_DNA"/>
</dbReference>
<gene>
    <name evidence="1" type="primary">yutH</name>
    <name evidence="1" type="ORF">D0469_07975</name>
</gene>
<dbReference type="InterPro" id="IPR014254">
    <property type="entry name" value="Spore_coat_YutH"/>
</dbReference>
<sequence length="334" mass="39501">MQLQEALLKNYGISVESGLISGKNQMFQLGNSLFTIVYTDGVKPEELLERQRMSHHLLQQGDRYVSRFVLAAHQTYISEADDKTFILLENNFLAEPRNHKLGRKLAKFHNRARSLSHPIKECSRIGKWNEFWEQRIDQLEKVWQEKAQSHPGNEFEELFVDTFPYYMALGENAIQYLVDTEIDDDPSAQDAGTVCYDRFSDHTWSGSYCIKNPFDWVFDHGCRDISEWIRQHFFDNPHTFQPGIRKFLQEYQSVQSLSPFSFRLLYARLLFPIHYYEVIEELLLNPIEARRKLLEEKLQAFVDQSGHYQEFLRRFYETAEVPAKKLQIPSIDWL</sequence>
<reference evidence="1 2" key="1">
    <citation type="submission" date="2018-08" db="EMBL/GenBank/DDBJ databases">
        <title>Bacillus chawlae sp. nov., Bacillus glennii sp. nov., and Bacillus saganii sp. nov. Isolated from the Vehicle Assembly Building at Kennedy Space Center where the Viking Spacecraft were Assembled.</title>
        <authorList>
            <person name="Seuylemezian A."/>
            <person name="Vaishampayan P."/>
        </authorList>
    </citation>
    <scope>NUCLEOTIDE SEQUENCE [LARGE SCALE GENOMIC DNA]</scope>
    <source>
        <strain evidence="1 2">V47-23a</strain>
    </source>
</reference>
<accession>A0A372LPS2</accession>
<dbReference type="SUPFAM" id="SSF56112">
    <property type="entry name" value="Protein kinase-like (PK-like)"/>
    <property type="match status" value="1"/>
</dbReference>
<keyword evidence="1" id="KW-0946">Virion</keyword>
<dbReference type="PANTHER" id="PTHR39179">
    <property type="entry name" value="SPORE COAT PROTEIN I"/>
    <property type="match status" value="1"/>
</dbReference>
<comment type="caution">
    <text evidence="1">The sequence shown here is derived from an EMBL/GenBank/DDBJ whole genome shotgun (WGS) entry which is preliminary data.</text>
</comment>
<proteinExistence type="predicted"/>
<keyword evidence="2" id="KW-1185">Reference proteome</keyword>
<keyword evidence="1" id="KW-0167">Capsid protein</keyword>
<dbReference type="NCBIfam" id="TIGR02905">
    <property type="entry name" value="spore_yutH"/>
    <property type="match status" value="1"/>
</dbReference>
<evidence type="ECO:0000313" key="2">
    <source>
        <dbReference type="Proteomes" id="UP000264541"/>
    </source>
</evidence>
<dbReference type="AlphaFoldDB" id="A0A372LPS2"/>
<dbReference type="PANTHER" id="PTHR39179:SF2">
    <property type="entry name" value="ENDOSPORE COAT-ASSOCIATED PROTEIN YUTH"/>
    <property type="match status" value="1"/>
</dbReference>
<dbReference type="RefSeq" id="WP_117326141.1">
    <property type="nucleotide sequence ID" value="NZ_QVTE01000017.1"/>
</dbReference>
<dbReference type="GO" id="GO:0042601">
    <property type="term" value="C:endospore-forming forespore"/>
    <property type="evidence" value="ECO:0007669"/>
    <property type="project" value="TreeGrafter"/>
</dbReference>
<protein>
    <submittedName>
        <fullName evidence="1">Spore coat protein YutH</fullName>
    </submittedName>
</protein>
<dbReference type="Gene3D" id="3.90.1200.10">
    <property type="match status" value="1"/>
</dbReference>
<organism evidence="1 2">
    <name type="scientific">Peribacillus saganii</name>
    <dbReference type="NCBI Taxonomy" id="2303992"/>
    <lineage>
        <taxon>Bacteria</taxon>
        <taxon>Bacillati</taxon>
        <taxon>Bacillota</taxon>
        <taxon>Bacilli</taxon>
        <taxon>Bacillales</taxon>
        <taxon>Bacillaceae</taxon>
        <taxon>Peribacillus</taxon>
    </lineage>
</organism>
<dbReference type="Proteomes" id="UP000264541">
    <property type="component" value="Unassembled WGS sequence"/>
</dbReference>
<name>A0A372LPS2_9BACI</name>
<dbReference type="InterPro" id="IPR047175">
    <property type="entry name" value="CotS-like"/>
</dbReference>